<feature type="domain" description="NADPH-dependent FMN reductase-like" evidence="2">
    <location>
        <begin position="6"/>
        <end position="150"/>
    </location>
</feature>
<dbReference type="Pfam" id="PF03358">
    <property type="entry name" value="FMN_red"/>
    <property type="match status" value="1"/>
</dbReference>
<reference evidence="3 4" key="1">
    <citation type="submission" date="2017-04" db="EMBL/GenBank/DDBJ databases">
        <title>Novel microbial lineages endemic to geothermal iron-oxide mats fill important gaps in the evolutionary history of Archaea.</title>
        <authorList>
            <person name="Jay Z.J."/>
            <person name="Beam J.P."/>
            <person name="Dlakic M."/>
            <person name="Rusch D.B."/>
            <person name="Kozubal M.A."/>
            <person name="Inskeep W.P."/>
        </authorList>
    </citation>
    <scope>NUCLEOTIDE SEQUENCE [LARGE SCALE GENOMIC DNA]</scope>
    <source>
        <strain evidence="3">OSP_D</strain>
    </source>
</reference>
<evidence type="ECO:0000256" key="1">
    <source>
        <dbReference type="ARBA" id="ARBA00038292"/>
    </source>
</evidence>
<dbReference type="Gene3D" id="3.40.50.360">
    <property type="match status" value="1"/>
</dbReference>
<dbReference type="PANTHER" id="PTHR30543:SF21">
    <property type="entry name" value="NAD(P)H-DEPENDENT FMN REDUCTASE LOT6"/>
    <property type="match status" value="1"/>
</dbReference>
<dbReference type="EMBL" id="NEXE01000097">
    <property type="protein sequence ID" value="PSN89395.1"/>
    <property type="molecule type" value="Genomic_DNA"/>
</dbReference>
<dbReference type="Proteomes" id="UP000240322">
    <property type="component" value="Unassembled WGS sequence"/>
</dbReference>
<comment type="similarity">
    <text evidence="1">Belongs to the SsuE family. Isf subfamily.</text>
</comment>
<dbReference type="InterPro" id="IPR050712">
    <property type="entry name" value="NAD(P)H-dep_reductase"/>
</dbReference>
<dbReference type="AlphaFoldDB" id="A0A2R6ASQ7"/>
<protein>
    <submittedName>
        <fullName evidence="3">NADPH-dependent FMN reductase</fullName>
    </submittedName>
</protein>
<dbReference type="InterPro" id="IPR005025">
    <property type="entry name" value="FMN_Rdtase-like_dom"/>
</dbReference>
<accession>A0A2R6ASQ7</accession>
<organism evidence="3 4">
    <name type="scientific">Candidatus Marsarchaeota G2 archaeon OSP_D</name>
    <dbReference type="NCBI Taxonomy" id="1978157"/>
    <lineage>
        <taxon>Archaea</taxon>
        <taxon>Candidatus Marsarchaeota</taxon>
        <taxon>Candidatus Marsarchaeota group 2</taxon>
    </lineage>
</organism>
<dbReference type="GO" id="GO:0005829">
    <property type="term" value="C:cytosol"/>
    <property type="evidence" value="ECO:0007669"/>
    <property type="project" value="TreeGrafter"/>
</dbReference>
<proteinExistence type="inferred from homology"/>
<dbReference type="GO" id="GO:0010181">
    <property type="term" value="F:FMN binding"/>
    <property type="evidence" value="ECO:0007669"/>
    <property type="project" value="TreeGrafter"/>
</dbReference>
<evidence type="ECO:0000259" key="2">
    <source>
        <dbReference type="Pfam" id="PF03358"/>
    </source>
</evidence>
<evidence type="ECO:0000313" key="3">
    <source>
        <dbReference type="EMBL" id="PSN89395.1"/>
    </source>
</evidence>
<name>A0A2R6ASQ7_9ARCH</name>
<gene>
    <name evidence="3" type="ORF">B9Q03_08535</name>
</gene>
<dbReference type="PANTHER" id="PTHR30543">
    <property type="entry name" value="CHROMATE REDUCTASE"/>
    <property type="match status" value="1"/>
</dbReference>
<sequence>MDETIRVLGFAGSLRKASYNKMLLNEAVRLAPPNVVIETFDLEGIPLYNQDFEMDPPERVKEFKSKIRQSDALLIVTPEYNYSVPGVLKNAIDWASRPYGDNAFDGKPVAIMSASIGMLGGARAQYHLRQMCVFLNMYPVNTPEVFVTFAPQKFDSRGRLTDKDAEKFIRQLLENLANYTLRLKLGRQRLLVAENS</sequence>
<evidence type="ECO:0000313" key="4">
    <source>
        <dbReference type="Proteomes" id="UP000240322"/>
    </source>
</evidence>
<comment type="caution">
    <text evidence="3">The sequence shown here is derived from an EMBL/GenBank/DDBJ whole genome shotgun (WGS) entry which is preliminary data.</text>
</comment>
<dbReference type="GO" id="GO:0016491">
    <property type="term" value="F:oxidoreductase activity"/>
    <property type="evidence" value="ECO:0007669"/>
    <property type="project" value="InterPro"/>
</dbReference>
<dbReference type="InterPro" id="IPR029039">
    <property type="entry name" value="Flavoprotein-like_sf"/>
</dbReference>
<dbReference type="SUPFAM" id="SSF52218">
    <property type="entry name" value="Flavoproteins"/>
    <property type="match status" value="1"/>
</dbReference>